<sequence>MASSSDESSEEADVENSKSGETIEGNPSPSCSEYESPFSSSPISEIETSSSSISEAEMFELLERGMLRILLEVEIEVAKQSDRRLGRGNFKIPAATYNVQGRGIEQLVG</sequence>
<protein>
    <submittedName>
        <fullName evidence="2">Major facilitator superfamily protein</fullName>
    </submittedName>
</protein>
<accession>A0AAD4J100</accession>
<proteinExistence type="predicted"/>
<evidence type="ECO:0000313" key="2">
    <source>
        <dbReference type="EMBL" id="KAH6824914.1"/>
    </source>
</evidence>
<reference evidence="2 3" key="1">
    <citation type="journal article" date="2021" name="Nat. Commun.">
        <title>Incipient diploidization of the medicinal plant Perilla within 10,000 years.</title>
        <authorList>
            <person name="Zhang Y."/>
            <person name="Shen Q."/>
            <person name="Leng L."/>
            <person name="Zhang D."/>
            <person name="Chen S."/>
            <person name="Shi Y."/>
            <person name="Ning Z."/>
            <person name="Chen S."/>
        </authorList>
    </citation>
    <scope>NUCLEOTIDE SEQUENCE [LARGE SCALE GENOMIC DNA]</scope>
    <source>
        <strain evidence="3">cv. PC099</strain>
    </source>
</reference>
<feature type="region of interest" description="Disordered" evidence="1">
    <location>
        <begin position="1"/>
        <end position="52"/>
    </location>
</feature>
<evidence type="ECO:0000313" key="3">
    <source>
        <dbReference type="Proteomes" id="UP001190926"/>
    </source>
</evidence>
<comment type="caution">
    <text evidence="2">The sequence shown here is derived from an EMBL/GenBank/DDBJ whole genome shotgun (WGS) entry which is preliminary data.</text>
</comment>
<organism evidence="2 3">
    <name type="scientific">Perilla frutescens var. hirtella</name>
    <name type="common">Perilla citriodora</name>
    <name type="synonym">Perilla setoyensis</name>
    <dbReference type="NCBI Taxonomy" id="608512"/>
    <lineage>
        <taxon>Eukaryota</taxon>
        <taxon>Viridiplantae</taxon>
        <taxon>Streptophyta</taxon>
        <taxon>Embryophyta</taxon>
        <taxon>Tracheophyta</taxon>
        <taxon>Spermatophyta</taxon>
        <taxon>Magnoliopsida</taxon>
        <taxon>eudicotyledons</taxon>
        <taxon>Gunneridae</taxon>
        <taxon>Pentapetalae</taxon>
        <taxon>asterids</taxon>
        <taxon>lamiids</taxon>
        <taxon>Lamiales</taxon>
        <taxon>Lamiaceae</taxon>
        <taxon>Nepetoideae</taxon>
        <taxon>Elsholtzieae</taxon>
        <taxon>Perilla</taxon>
    </lineage>
</organism>
<dbReference type="EMBL" id="SDAM02000285">
    <property type="protein sequence ID" value="KAH6824914.1"/>
    <property type="molecule type" value="Genomic_DNA"/>
</dbReference>
<keyword evidence="3" id="KW-1185">Reference proteome</keyword>
<gene>
    <name evidence="2" type="ORF">C2S53_002750</name>
</gene>
<feature type="compositionally biased region" description="Low complexity" evidence="1">
    <location>
        <begin position="27"/>
        <end position="52"/>
    </location>
</feature>
<name>A0AAD4J100_PERFH</name>
<dbReference type="Proteomes" id="UP001190926">
    <property type="component" value="Unassembled WGS sequence"/>
</dbReference>
<evidence type="ECO:0000256" key="1">
    <source>
        <dbReference type="SAM" id="MobiDB-lite"/>
    </source>
</evidence>
<dbReference type="AlphaFoldDB" id="A0AAD4J100"/>